<comment type="caution">
    <text evidence="3">The sequence shown here is derived from an EMBL/GenBank/DDBJ whole genome shotgun (WGS) entry which is preliminary data.</text>
</comment>
<proteinExistence type="predicted"/>
<evidence type="ECO:0000256" key="1">
    <source>
        <dbReference type="SAM" id="MobiDB-lite"/>
    </source>
</evidence>
<dbReference type="PANTHER" id="PTHR40446">
    <property type="entry name" value="N-ACETYLGLUCOSAMINE-1-PHOSPHODIESTER ALPHA-N-ACETYLGLUCOSAMINIDASE"/>
    <property type="match status" value="1"/>
</dbReference>
<keyword evidence="3" id="KW-0378">Hydrolase</keyword>
<feature type="domain" description="Phosphodiester glycosidase" evidence="2">
    <location>
        <begin position="89"/>
        <end position="316"/>
    </location>
</feature>
<dbReference type="EMBL" id="JBEXAC010000002">
    <property type="protein sequence ID" value="MET7000964.1"/>
    <property type="molecule type" value="Genomic_DNA"/>
</dbReference>
<keyword evidence="3" id="KW-0326">Glycosidase</keyword>
<evidence type="ECO:0000259" key="2">
    <source>
        <dbReference type="Pfam" id="PF09992"/>
    </source>
</evidence>
<sequence>MKRILLILGLTGLVAEATAQLHWRESADHNNHLPASVRVFETKDTLDGKPFQAFYLIADLKDKQLDFVTRTGDGKRFTPAQYAAKEGDNTLAVVNTTFFSFKDNSNLNLVISDGKVKAVNPKMIVNPTTAGKADTIYPTTGAFGISRQRQADIAWVYNVGRKDKPFAYSAPAAPITTPDGQVQYNRPSRKYPSGGHRWRMRQAVGGGPILVQDGKVFITSKEEHKFGYAEQDMHPRTAIGYTKDHKLILLAVEGRHKGIADGASLPQLADIMISLGCVEALNLDGGGSSCLYVAGKNTIYPSDKGAQRPVPAVLVIKKR</sequence>
<dbReference type="Proteomes" id="UP001549749">
    <property type="component" value="Unassembled WGS sequence"/>
</dbReference>
<name>A0ABV2TD55_9BACT</name>
<gene>
    <name evidence="3" type="ORF">ABR189_26505</name>
</gene>
<feature type="region of interest" description="Disordered" evidence="1">
    <location>
        <begin position="177"/>
        <end position="196"/>
    </location>
</feature>
<evidence type="ECO:0000313" key="3">
    <source>
        <dbReference type="EMBL" id="MET7000964.1"/>
    </source>
</evidence>
<accession>A0ABV2TD55</accession>
<organism evidence="3 4">
    <name type="scientific">Chitinophaga defluvii</name>
    <dbReference type="NCBI Taxonomy" id="3163343"/>
    <lineage>
        <taxon>Bacteria</taxon>
        <taxon>Pseudomonadati</taxon>
        <taxon>Bacteroidota</taxon>
        <taxon>Chitinophagia</taxon>
        <taxon>Chitinophagales</taxon>
        <taxon>Chitinophagaceae</taxon>
        <taxon>Chitinophaga</taxon>
    </lineage>
</organism>
<evidence type="ECO:0000313" key="4">
    <source>
        <dbReference type="Proteomes" id="UP001549749"/>
    </source>
</evidence>
<dbReference type="PANTHER" id="PTHR40446:SF2">
    <property type="entry name" value="N-ACETYLGLUCOSAMINE-1-PHOSPHODIESTER ALPHA-N-ACETYLGLUCOSAMINIDASE"/>
    <property type="match status" value="1"/>
</dbReference>
<dbReference type="RefSeq" id="WP_354663516.1">
    <property type="nucleotide sequence ID" value="NZ_JBEXAC010000002.1"/>
</dbReference>
<reference evidence="3 4" key="1">
    <citation type="submission" date="2024-06" db="EMBL/GenBank/DDBJ databases">
        <title>Chitinophaga defluvii sp. nov., isolated from municipal sewage.</title>
        <authorList>
            <person name="Zhang L."/>
        </authorList>
    </citation>
    <scope>NUCLEOTIDE SEQUENCE [LARGE SCALE GENOMIC DNA]</scope>
    <source>
        <strain evidence="3 4">H8</strain>
    </source>
</reference>
<dbReference type="InterPro" id="IPR018711">
    <property type="entry name" value="NAGPA"/>
</dbReference>
<protein>
    <submittedName>
        <fullName evidence="3">Phosphodiester glycosidase family protein</fullName>
    </submittedName>
</protein>
<dbReference type="GO" id="GO:0016798">
    <property type="term" value="F:hydrolase activity, acting on glycosyl bonds"/>
    <property type="evidence" value="ECO:0007669"/>
    <property type="project" value="UniProtKB-KW"/>
</dbReference>
<keyword evidence="4" id="KW-1185">Reference proteome</keyword>
<dbReference type="Pfam" id="PF09992">
    <property type="entry name" value="NAGPA"/>
    <property type="match status" value="1"/>
</dbReference>